<keyword evidence="3" id="KW-1185">Reference proteome</keyword>
<accession>A0ABX5ASS3</accession>
<comment type="caution">
    <text evidence="2">The sequence shown here is derived from an EMBL/GenBank/DDBJ whole genome shotgun (WGS) entry which is preliminary data.</text>
</comment>
<keyword evidence="1" id="KW-1133">Transmembrane helix</keyword>
<evidence type="ECO:0000256" key="1">
    <source>
        <dbReference type="SAM" id="Phobius"/>
    </source>
</evidence>
<gene>
    <name evidence="2" type="ORF">GY24_15065</name>
</gene>
<keyword evidence="1" id="KW-0472">Membrane</keyword>
<reference evidence="2 3" key="1">
    <citation type="journal article" date="2008" name="Int. J. Syst. Evol. Microbiol.">
        <title>Leifsonia pindariensis sp. nov., isolated from the Pindari glacier of the Indian Himalayas, and emended description of the genus Leifsonia.</title>
        <authorList>
            <person name="Reddy G.S."/>
            <person name="Prabagaran S.R."/>
            <person name="Shivaji S."/>
        </authorList>
    </citation>
    <scope>NUCLEOTIDE SEQUENCE [LARGE SCALE GENOMIC DNA]</scope>
    <source>
        <strain evidence="2 3">PON 10</strain>
    </source>
</reference>
<evidence type="ECO:0000313" key="3">
    <source>
        <dbReference type="Proteomes" id="UP000237755"/>
    </source>
</evidence>
<feature type="transmembrane region" description="Helical" evidence="1">
    <location>
        <begin position="37"/>
        <end position="57"/>
    </location>
</feature>
<sequence length="98" mass="10219">MPPVIVVLVTWALMALAQGIPTVCALAFTCPAPDVRLAPALIYGALLLLPLLALAFVAKRPYQRGWLAAPAYIVLGVLCLLGIGTVLFSGGFAVPFSL</sequence>
<organism evidence="2 3">
    <name type="scientific">Microterricola pindariensis</name>
    <dbReference type="NCBI Taxonomy" id="478010"/>
    <lineage>
        <taxon>Bacteria</taxon>
        <taxon>Bacillati</taxon>
        <taxon>Actinomycetota</taxon>
        <taxon>Actinomycetes</taxon>
        <taxon>Micrococcales</taxon>
        <taxon>Microbacteriaceae</taxon>
        <taxon>Microterricola</taxon>
    </lineage>
</organism>
<protein>
    <submittedName>
        <fullName evidence="2">Uncharacterized protein</fullName>
    </submittedName>
</protein>
<keyword evidence="1" id="KW-0812">Transmembrane</keyword>
<dbReference type="EMBL" id="MPZN01000072">
    <property type="protein sequence ID" value="PPL15020.1"/>
    <property type="molecule type" value="Genomic_DNA"/>
</dbReference>
<name>A0ABX5ASS3_9MICO</name>
<feature type="transmembrane region" description="Helical" evidence="1">
    <location>
        <begin position="69"/>
        <end position="94"/>
    </location>
</feature>
<evidence type="ECO:0000313" key="2">
    <source>
        <dbReference type="EMBL" id="PPL15020.1"/>
    </source>
</evidence>
<dbReference type="Proteomes" id="UP000237755">
    <property type="component" value="Unassembled WGS sequence"/>
</dbReference>
<proteinExistence type="predicted"/>